<name>A0ACC0C619_CATRO</name>
<organism evidence="1 2">
    <name type="scientific">Catharanthus roseus</name>
    <name type="common">Madagascar periwinkle</name>
    <name type="synonym">Vinca rosea</name>
    <dbReference type="NCBI Taxonomy" id="4058"/>
    <lineage>
        <taxon>Eukaryota</taxon>
        <taxon>Viridiplantae</taxon>
        <taxon>Streptophyta</taxon>
        <taxon>Embryophyta</taxon>
        <taxon>Tracheophyta</taxon>
        <taxon>Spermatophyta</taxon>
        <taxon>Magnoliopsida</taxon>
        <taxon>eudicotyledons</taxon>
        <taxon>Gunneridae</taxon>
        <taxon>Pentapetalae</taxon>
        <taxon>asterids</taxon>
        <taxon>lamiids</taxon>
        <taxon>Gentianales</taxon>
        <taxon>Apocynaceae</taxon>
        <taxon>Rauvolfioideae</taxon>
        <taxon>Vinceae</taxon>
        <taxon>Catharanthinae</taxon>
        <taxon>Catharanthus</taxon>
    </lineage>
</organism>
<evidence type="ECO:0000313" key="2">
    <source>
        <dbReference type="Proteomes" id="UP001060085"/>
    </source>
</evidence>
<accession>A0ACC0C619</accession>
<gene>
    <name evidence="1" type="ORF">M9H77_01635</name>
</gene>
<dbReference type="Proteomes" id="UP001060085">
    <property type="component" value="Linkage Group LG01"/>
</dbReference>
<evidence type="ECO:0000313" key="1">
    <source>
        <dbReference type="EMBL" id="KAI5680408.1"/>
    </source>
</evidence>
<protein>
    <submittedName>
        <fullName evidence="1">Uncharacterized protein</fullName>
    </submittedName>
</protein>
<comment type="caution">
    <text evidence="1">The sequence shown here is derived from an EMBL/GenBank/DDBJ whole genome shotgun (WGS) entry which is preliminary data.</text>
</comment>
<proteinExistence type="predicted"/>
<reference evidence="2" key="1">
    <citation type="journal article" date="2023" name="Nat. Plants">
        <title>Single-cell RNA sequencing provides a high-resolution roadmap for understanding the multicellular compartmentation of specialized metabolism.</title>
        <authorList>
            <person name="Sun S."/>
            <person name="Shen X."/>
            <person name="Li Y."/>
            <person name="Li Y."/>
            <person name="Wang S."/>
            <person name="Li R."/>
            <person name="Zhang H."/>
            <person name="Shen G."/>
            <person name="Guo B."/>
            <person name="Wei J."/>
            <person name="Xu J."/>
            <person name="St-Pierre B."/>
            <person name="Chen S."/>
            <person name="Sun C."/>
        </authorList>
    </citation>
    <scope>NUCLEOTIDE SEQUENCE [LARGE SCALE GENOMIC DNA]</scope>
</reference>
<sequence length="990" mass="109076">MELLASENQLQLVVSESAKSLPDLLYSQRELFRSQIDELENIVLTQCKLTGVNPLSQEMAAGALSIKIGKRPRDLLNPKAIKYMQSIFSIKDAISKKETREISALFGVTATQVRDFFNSQRSRVRKFIRLSREKADRSISSKQMQEQQGELPVNIDPNEPLNPVPLDSVAPISIEEAPTCSKEDEALPAIDESDKHFVENIFSLMRKEETFSGQVKLMEWILQIQNSSVLFWFLTKGGIMILATWLSQAVVEEQTSVLNVILKVLCHLPLQKALPVHMSAVLQSVNRLRFYRASDISNRARILLSRWSKAFARSQALKKKNGTKSANDTQDEMLLKQSINEVMGNGSWDSKIDLIEDGSTTLDEISGNIRKLESQPLKLLTASPDDTNKKLISGVRSSQSRERRKVLLVEQPCQKSAGRSSQVGRPTATQGRPLSADDIQKAKMRAQFMQSKYGKTNITSSESSPLQLEAANKSNSPQMSILQSVPKADIGHVIEEPKKSENPPSKISYLQDPSIANKMISNSDEPPQKKCKRVQIPWQTPPEMVLNVSWRVGTGESSKEVEVQKHRIHRERETIYKAVQEIPSDPREPWDREMDYDDSLTPEIPTDQLPDADGGAAEASTCTRENEGTTTASTSSQQINGGNQPEPDMELLAVLLKNPELVFALTSVHAGNLSSEETVKLLDMIKANGIGLSSSASTSSSGSLSVLGANGKAEEKVEVSLPSPTPSCNPVTNGWKADLARNPFSREAMMNNHEMDAAAAAHYQQNIAATSLMQQPLHVRPTGTLAALAVAEHSASSVLHSQPQILPTAIPSHSQSVLGLHQNAHAAYAAFPMQASELELKTRTNLAAPAIMQVEATGIVNPSRSSYATESSSRPTRQIPHYQQNNFNSFAGGGQYMRGGRGGGWERNELLGDEQDFESWSPPPHGSHSNSRYNNNSINQQGWNYPESTSTSSRVNPSSSYSYNRSRNPSGYHPNHPPGKSGGGIKRWNH</sequence>
<keyword evidence="2" id="KW-1185">Reference proteome</keyword>
<dbReference type="EMBL" id="CM044701">
    <property type="protein sequence ID" value="KAI5680408.1"/>
    <property type="molecule type" value="Genomic_DNA"/>
</dbReference>